<dbReference type="EMBL" id="JANIEN010000034">
    <property type="protein sequence ID" value="MDT3453536.1"/>
    <property type="molecule type" value="Genomic_DNA"/>
</dbReference>
<protein>
    <submittedName>
        <fullName evidence="1">Uncharacterized protein</fullName>
    </submittedName>
</protein>
<evidence type="ECO:0000313" key="1">
    <source>
        <dbReference type="EMBL" id="MDT3453536.1"/>
    </source>
</evidence>
<comment type="caution">
    <text evidence="1">The sequence shown here is derived from an EMBL/GenBank/DDBJ whole genome shotgun (WGS) entry which is preliminary data.</text>
</comment>
<proteinExistence type="predicted"/>
<accession>A0AAW8VAN7</accession>
<name>A0AAW8VAN7_PASMD</name>
<dbReference type="Proteomes" id="UP001182304">
    <property type="component" value="Unassembled WGS sequence"/>
</dbReference>
<gene>
    <name evidence="1" type="ORF">NQF69_12255</name>
</gene>
<evidence type="ECO:0000313" key="2">
    <source>
        <dbReference type="Proteomes" id="UP001182304"/>
    </source>
</evidence>
<dbReference type="RefSeq" id="WP_211634800.1">
    <property type="nucleotide sequence ID" value="NZ_CP082272.1"/>
</dbReference>
<reference evidence="1" key="1">
    <citation type="submission" date="2022-07" db="EMBL/GenBank/DDBJ databases">
        <title>Sequence of Pasteurella multocoda 17BRD-035.</title>
        <authorList>
            <person name="Roy Chowdhury P."/>
            <person name="Alhamami T."/>
            <person name="Trott D.J."/>
            <person name="Djordvevic S.P."/>
        </authorList>
    </citation>
    <scope>NUCLEOTIDE SEQUENCE</scope>
    <source>
        <strain evidence="1">17BRD-035</strain>
    </source>
</reference>
<sequence length="60" mass="7110">MEHKITRESGGKYEMSYIQPKCSCGWIGDKFFAYNDYQMTLVNECESEHLNKVREQNREG</sequence>
<dbReference type="AlphaFoldDB" id="A0AAW8VAN7"/>
<organism evidence="1 2">
    <name type="scientific">Pasteurella multocida</name>
    <dbReference type="NCBI Taxonomy" id="747"/>
    <lineage>
        <taxon>Bacteria</taxon>
        <taxon>Pseudomonadati</taxon>
        <taxon>Pseudomonadota</taxon>
        <taxon>Gammaproteobacteria</taxon>
        <taxon>Pasteurellales</taxon>
        <taxon>Pasteurellaceae</taxon>
        <taxon>Pasteurella</taxon>
    </lineage>
</organism>